<protein>
    <submittedName>
        <fullName evidence="1">Uncharacterized protein</fullName>
    </submittedName>
</protein>
<evidence type="ECO:0000313" key="1">
    <source>
        <dbReference type="EMBL" id="PNF44047.1"/>
    </source>
</evidence>
<reference evidence="1 2" key="1">
    <citation type="submission" date="2017-12" db="EMBL/GenBank/DDBJ databases">
        <title>Hemimetabolous genomes reveal molecular basis of termite eusociality.</title>
        <authorList>
            <person name="Harrison M.C."/>
            <person name="Jongepier E."/>
            <person name="Robertson H.M."/>
            <person name="Arning N."/>
            <person name="Bitard-Feildel T."/>
            <person name="Chao H."/>
            <person name="Childers C.P."/>
            <person name="Dinh H."/>
            <person name="Doddapaneni H."/>
            <person name="Dugan S."/>
            <person name="Gowin J."/>
            <person name="Greiner C."/>
            <person name="Han Y."/>
            <person name="Hu H."/>
            <person name="Hughes D.S.T."/>
            <person name="Huylmans A.-K."/>
            <person name="Kemena C."/>
            <person name="Kremer L.P.M."/>
            <person name="Lee S.L."/>
            <person name="Lopez-Ezquerra A."/>
            <person name="Mallet L."/>
            <person name="Monroy-Kuhn J.M."/>
            <person name="Moser A."/>
            <person name="Murali S.C."/>
            <person name="Muzny D.M."/>
            <person name="Otani S."/>
            <person name="Piulachs M.-D."/>
            <person name="Poelchau M."/>
            <person name="Qu J."/>
            <person name="Schaub F."/>
            <person name="Wada-Katsumata A."/>
            <person name="Worley K.C."/>
            <person name="Xie Q."/>
            <person name="Ylla G."/>
            <person name="Poulsen M."/>
            <person name="Gibbs R.A."/>
            <person name="Schal C."/>
            <person name="Richards S."/>
            <person name="Belles X."/>
            <person name="Korb J."/>
            <person name="Bornberg-Bauer E."/>
        </authorList>
    </citation>
    <scope>NUCLEOTIDE SEQUENCE [LARGE SCALE GENOMIC DNA]</scope>
    <source>
        <tissue evidence="1">Whole body</tissue>
    </source>
</reference>
<sequence length="137" mass="15989">MGHDNSNIHFQVAIHLGHPWLMLKTVHKGTEDDYLEVCYSCNECEEILEDQLITNESKLPYMTVLKDNPLLYTQIKNVDPIVAESGGSKWNQEYRRSRCEDAKRDWKISCVIFVVIESAVSVWRSASRRRLMEDRES</sequence>
<name>A0A2J7RT87_9NEOP</name>
<comment type="caution">
    <text evidence="1">The sequence shown here is derived from an EMBL/GenBank/DDBJ whole genome shotgun (WGS) entry which is preliminary data.</text>
</comment>
<evidence type="ECO:0000313" key="2">
    <source>
        <dbReference type="Proteomes" id="UP000235965"/>
    </source>
</evidence>
<proteinExistence type="predicted"/>
<dbReference type="InParanoid" id="A0A2J7RT87"/>
<gene>
    <name evidence="1" type="ORF">B7P43_G16219</name>
</gene>
<dbReference type="Proteomes" id="UP000235965">
    <property type="component" value="Unassembled WGS sequence"/>
</dbReference>
<organism evidence="1 2">
    <name type="scientific">Cryptotermes secundus</name>
    <dbReference type="NCBI Taxonomy" id="105785"/>
    <lineage>
        <taxon>Eukaryota</taxon>
        <taxon>Metazoa</taxon>
        <taxon>Ecdysozoa</taxon>
        <taxon>Arthropoda</taxon>
        <taxon>Hexapoda</taxon>
        <taxon>Insecta</taxon>
        <taxon>Pterygota</taxon>
        <taxon>Neoptera</taxon>
        <taxon>Polyneoptera</taxon>
        <taxon>Dictyoptera</taxon>
        <taxon>Blattodea</taxon>
        <taxon>Blattoidea</taxon>
        <taxon>Termitoidae</taxon>
        <taxon>Kalotermitidae</taxon>
        <taxon>Cryptotermitinae</taxon>
        <taxon>Cryptotermes</taxon>
    </lineage>
</organism>
<keyword evidence="2" id="KW-1185">Reference proteome</keyword>
<dbReference type="EMBL" id="NEVH01000006">
    <property type="protein sequence ID" value="PNF44047.1"/>
    <property type="molecule type" value="Genomic_DNA"/>
</dbReference>
<dbReference type="AlphaFoldDB" id="A0A2J7RT87"/>
<accession>A0A2J7RT87</accession>